<feature type="coiled-coil region" evidence="7">
    <location>
        <begin position="896"/>
        <end position="959"/>
    </location>
</feature>
<dbReference type="FunFam" id="3.40.50.300:FF:000984">
    <property type="entry name" value="Chromosome partition protein Smc"/>
    <property type="match status" value="1"/>
</dbReference>
<dbReference type="GO" id="GO:0005524">
    <property type="term" value="F:ATP binding"/>
    <property type="evidence" value="ECO:0007669"/>
    <property type="project" value="UniProtKB-UniRule"/>
</dbReference>
<dbReference type="SUPFAM" id="SSF52540">
    <property type="entry name" value="P-loop containing nucleoside triphosphate hydrolases"/>
    <property type="match status" value="1"/>
</dbReference>
<dbReference type="GO" id="GO:0003677">
    <property type="term" value="F:DNA binding"/>
    <property type="evidence" value="ECO:0007669"/>
    <property type="project" value="UniProtKB-UniRule"/>
</dbReference>
<comment type="subunit">
    <text evidence="7">Homodimer.</text>
</comment>
<dbReference type="Gene3D" id="3.30.70.1620">
    <property type="match status" value="1"/>
</dbReference>
<evidence type="ECO:0000256" key="3">
    <source>
        <dbReference type="ARBA" id="ARBA00022741"/>
    </source>
</evidence>
<name>A0A366XTP2_9BACI</name>
<evidence type="ECO:0000313" key="9">
    <source>
        <dbReference type="EMBL" id="RBW67523.1"/>
    </source>
</evidence>
<dbReference type="SUPFAM" id="SSF75553">
    <property type="entry name" value="Smc hinge domain"/>
    <property type="match status" value="1"/>
</dbReference>
<comment type="domain">
    <text evidence="7">Contains large globular domains required for ATP hydrolysis at each terminus and a third globular domain forming a flexible hinge near the middle of the molecule. These domains are separated by coiled-coil structures.</text>
</comment>
<protein>
    <recommendedName>
        <fullName evidence="7">Chromosome partition protein Smc</fullName>
    </recommendedName>
</protein>
<dbReference type="Proteomes" id="UP000253314">
    <property type="component" value="Unassembled WGS sequence"/>
</dbReference>
<dbReference type="PIRSF" id="PIRSF005719">
    <property type="entry name" value="SMC"/>
    <property type="match status" value="1"/>
</dbReference>
<dbReference type="InterPro" id="IPR003395">
    <property type="entry name" value="RecF/RecN/SMC_N"/>
</dbReference>
<dbReference type="FunFam" id="3.40.50.300:FF:000901">
    <property type="entry name" value="Chromosome partition protein Smc"/>
    <property type="match status" value="1"/>
</dbReference>
<dbReference type="SMART" id="SM00968">
    <property type="entry name" value="SMC_hinge"/>
    <property type="match status" value="1"/>
</dbReference>
<dbReference type="CDD" id="cd03278">
    <property type="entry name" value="ABC_SMC_barmotin"/>
    <property type="match status" value="2"/>
</dbReference>
<keyword evidence="10" id="KW-1185">Reference proteome</keyword>
<dbReference type="PANTHER" id="PTHR43977">
    <property type="entry name" value="STRUCTURAL MAINTENANCE OF CHROMOSOMES PROTEIN 3"/>
    <property type="match status" value="1"/>
</dbReference>
<dbReference type="GO" id="GO:0030261">
    <property type="term" value="P:chromosome condensation"/>
    <property type="evidence" value="ECO:0007669"/>
    <property type="project" value="InterPro"/>
</dbReference>
<feature type="coiled-coil region" evidence="7">
    <location>
        <begin position="167"/>
        <end position="201"/>
    </location>
</feature>
<feature type="binding site" evidence="7">
    <location>
        <begin position="32"/>
        <end position="39"/>
    </location>
    <ligand>
        <name>ATP</name>
        <dbReference type="ChEBI" id="CHEBI:30616"/>
    </ligand>
</feature>
<dbReference type="GO" id="GO:0007059">
    <property type="term" value="P:chromosome segregation"/>
    <property type="evidence" value="ECO:0007669"/>
    <property type="project" value="UniProtKB-UniRule"/>
</dbReference>
<reference evidence="9 10" key="1">
    <citation type="submission" date="2018-07" db="EMBL/GenBank/DDBJ databases">
        <title>Lottiidibacillus patelloidae gen. nov., sp. nov., isolated from the intestinal tract of a marine limpet and the reclassification of B. taeanensis BH030017T, B. algicola KMM 3737T and B. hwajinpoensis SW-72T as genus Lottiidibacillus.</title>
        <authorList>
            <person name="Liu R."/>
            <person name="Huang Z."/>
        </authorList>
    </citation>
    <scope>NUCLEOTIDE SEQUENCE [LARGE SCALE GENOMIC DNA]</scope>
    <source>
        <strain evidence="9 10">BH030017</strain>
    </source>
</reference>
<comment type="caution">
    <text evidence="9">The sequence shown here is derived from an EMBL/GenBank/DDBJ whole genome shotgun (WGS) entry which is preliminary data.</text>
</comment>
<feature type="coiled-coil region" evidence="7">
    <location>
        <begin position="672"/>
        <end position="720"/>
    </location>
</feature>
<evidence type="ECO:0000256" key="7">
    <source>
        <dbReference type="HAMAP-Rule" id="MF_01894"/>
    </source>
</evidence>
<keyword evidence="3 7" id="KW-0547">Nucleotide-binding</keyword>
<dbReference type="GO" id="GO:0007062">
    <property type="term" value="P:sister chromatid cohesion"/>
    <property type="evidence" value="ECO:0007669"/>
    <property type="project" value="InterPro"/>
</dbReference>
<accession>A0A366XTP2</accession>
<dbReference type="RefSeq" id="WP_113808286.1">
    <property type="nucleotide sequence ID" value="NZ_QOCW01000035.1"/>
</dbReference>
<keyword evidence="4 7" id="KW-0067">ATP-binding</keyword>
<dbReference type="GO" id="GO:0016887">
    <property type="term" value="F:ATP hydrolysis activity"/>
    <property type="evidence" value="ECO:0007669"/>
    <property type="project" value="InterPro"/>
</dbReference>
<dbReference type="InterPro" id="IPR010935">
    <property type="entry name" value="SMC_hinge"/>
</dbReference>
<dbReference type="Pfam" id="PF02463">
    <property type="entry name" value="SMC_N"/>
    <property type="match status" value="2"/>
</dbReference>
<dbReference type="InterPro" id="IPR024704">
    <property type="entry name" value="SMC"/>
</dbReference>
<evidence type="ECO:0000313" key="10">
    <source>
        <dbReference type="Proteomes" id="UP000253314"/>
    </source>
</evidence>
<dbReference type="GO" id="GO:0005694">
    <property type="term" value="C:chromosome"/>
    <property type="evidence" value="ECO:0007669"/>
    <property type="project" value="InterPro"/>
</dbReference>
<organism evidence="9 10">
    <name type="scientific">Bacillus taeanensis</name>
    <dbReference type="NCBI Taxonomy" id="273032"/>
    <lineage>
        <taxon>Bacteria</taxon>
        <taxon>Bacillati</taxon>
        <taxon>Bacillota</taxon>
        <taxon>Bacilli</taxon>
        <taxon>Bacillales</taxon>
        <taxon>Bacillaceae</taxon>
        <taxon>Bacillus</taxon>
    </lineage>
</organism>
<dbReference type="GO" id="GO:0006260">
    <property type="term" value="P:DNA replication"/>
    <property type="evidence" value="ECO:0007669"/>
    <property type="project" value="UniProtKB-UniRule"/>
</dbReference>
<dbReference type="HAMAP" id="MF_01894">
    <property type="entry name" value="Smc_prok"/>
    <property type="match status" value="1"/>
</dbReference>
<keyword evidence="2 7" id="KW-0963">Cytoplasm</keyword>
<keyword evidence="6 7" id="KW-0238">DNA-binding</keyword>
<feature type="coiled-coil region" evidence="7">
    <location>
        <begin position="283"/>
        <end position="475"/>
    </location>
</feature>
<dbReference type="AlphaFoldDB" id="A0A366XTP2"/>
<feature type="domain" description="SMC hinge" evidence="8">
    <location>
        <begin position="518"/>
        <end position="637"/>
    </location>
</feature>
<dbReference type="OrthoDB" id="9808768at2"/>
<dbReference type="Pfam" id="PF06470">
    <property type="entry name" value="SMC_hinge"/>
    <property type="match status" value="1"/>
</dbReference>
<dbReference type="InterPro" id="IPR036277">
    <property type="entry name" value="SMC_hinge_sf"/>
</dbReference>
<dbReference type="Gene3D" id="3.40.50.300">
    <property type="entry name" value="P-loop containing nucleotide triphosphate hydrolases"/>
    <property type="match status" value="2"/>
</dbReference>
<evidence type="ECO:0000256" key="5">
    <source>
        <dbReference type="ARBA" id="ARBA00023054"/>
    </source>
</evidence>
<dbReference type="InterPro" id="IPR011890">
    <property type="entry name" value="SMC_prok"/>
</dbReference>
<proteinExistence type="inferred from homology"/>
<comment type="similarity">
    <text evidence="7">Belongs to the SMC family.</text>
</comment>
<comment type="subcellular location">
    <subcellularLocation>
        <location evidence="1 7">Cytoplasm</location>
    </subcellularLocation>
</comment>
<comment type="function">
    <text evidence="7">Required for chromosome condensation and partitioning.</text>
</comment>
<dbReference type="Gene3D" id="1.20.1060.20">
    <property type="match status" value="1"/>
</dbReference>
<evidence type="ECO:0000256" key="2">
    <source>
        <dbReference type="ARBA" id="ARBA00022490"/>
    </source>
</evidence>
<evidence type="ECO:0000259" key="8">
    <source>
        <dbReference type="SMART" id="SM00968"/>
    </source>
</evidence>
<gene>
    <name evidence="7 9" type="primary">smc</name>
    <name evidence="9" type="ORF">DS031_21825</name>
</gene>
<evidence type="ECO:0000256" key="1">
    <source>
        <dbReference type="ARBA" id="ARBA00004496"/>
    </source>
</evidence>
<dbReference type="InterPro" id="IPR027417">
    <property type="entry name" value="P-loop_NTPase"/>
</dbReference>
<dbReference type="GO" id="GO:0005737">
    <property type="term" value="C:cytoplasm"/>
    <property type="evidence" value="ECO:0007669"/>
    <property type="project" value="UniProtKB-SubCell"/>
</dbReference>
<dbReference type="EMBL" id="QOCW01000035">
    <property type="protein sequence ID" value="RBW67523.1"/>
    <property type="molecule type" value="Genomic_DNA"/>
</dbReference>
<feature type="coiled-coil region" evidence="7">
    <location>
        <begin position="770"/>
        <end position="846"/>
    </location>
</feature>
<keyword evidence="5 7" id="KW-0175">Coiled coil</keyword>
<evidence type="ECO:0000256" key="6">
    <source>
        <dbReference type="ARBA" id="ARBA00023125"/>
    </source>
</evidence>
<evidence type="ECO:0000256" key="4">
    <source>
        <dbReference type="ARBA" id="ARBA00022840"/>
    </source>
</evidence>
<dbReference type="NCBIfam" id="TIGR02168">
    <property type="entry name" value="SMC_prok_B"/>
    <property type="match status" value="1"/>
</dbReference>
<sequence length="1186" mass="137262">MFLKRLDVVGFKSFADRIGVEFVPGVTAVVGPNGSGKSNITDAIRWVLGEQSAKSLRGSKMQDIIFSGSDSRKSLNYAEVTLTLDNQSNYLPLDYNEISVTRKVYRSGDSEYFINKQSCRLKDIVDLFMDTGLGRESFSIIGQGKIEEILNSKAEEKRKIFEEAAGVLKYKQRKVKAELKLSETEDNLLRVEDILYELEDQIEPLKIQASIAKDYLEKREELEKIEVSLLAYEIEDFHEKWQKQSRVLEELKEQELDLSTSIKKGEAKLENNRHELHVLDESINDLQNVLLLTSEELEKLEGKKEVLKERQKNAGKNREELSERLLHFQAKKDYYETTLEEEQQCLVSQKDKLEQLHAQLDQETEVLTSLEEDVEAVIDSLKSDYIELLNKQAALKNEIRYLNEQIGQQERKSAQLDQEYKNLLQQRSELQSKKQKAEQKLAEVKVKLEDHLNRYYDLQRQLEKTEETYRRKESQLYQAFQYLQQARSRKEVLEEMQEDYAGFYQGVKEVLKERDTLKGIEGAVAELISVDKQYEVAVETALGAAMQHIVVDDEENARQAIRYLKSQRFGRATFLPLSVIKPRKLSEFEFNQLQNHASFIGAAANLITTNERYKPIISNLLGHVIVTKDLKSANELAKLLKYRYRIVTLEGDVVNPGGSMTGGSVKQSKNSLLSRQRELETVQHKLVEMEEQTRQLEEVVKKLKSELEEGRSQLEVMREHGETIRLDEQDFLNAAKEAALEEKSMNERLMLYDREKTAFQSEKGSIHKRLSELEETLSCVTRQAEEMEAEIESLTARKKSQQTNKEEVQEKITFLKIQTAEQQQSFKNQQEKVSRLKTEQKEILQELSYTEDSLRYLSEEINSETSSEGELEEMLSIKRAEKNETAKLIAERRENRLTNQQKIEDQEQELKQVKRQQKQVLEIVRHEEIKCNRLDMDLENRLNKLSEEYELTFERAKEKYPLMFSAEESRKQVKLLKMAIDELGTVNLGAIDEYERVQERYNFLVDQRDDLQHAKGTLHQVIGEMDEEMKKRFEQTFFEIREHFQIVFQELFGGGQADLALTVPEDLLNTGVDILAQPPGKKLQHLNLLSGGERALTAIALLFAILKVRPVPFCVLDEVEAALDEANVARFAGYLKRFSKETQFIVVTHRKGTMEEADVLYGVTMQESGVSKLVSVRLEESKQLVK</sequence>